<comment type="caution">
    <text evidence="5">The sequence shown here is derived from an EMBL/GenBank/DDBJ whole genome shotgun (WGS) entry which is preliminary data.</text>
</comment>
<dbReference type="Pfam" id="PF07261">
    <property type="entry name" value="DnaB_2"/>
    <property type="match status" value="1"/>
</dbReference>
<accession>A0A6F9Y3S3</accession>
<dbReference type="SUPFAM" id="SSF158499">
    <property type="entry name" value="DnaD domain-like"/>
    <property type="match status" value="1"/>
</dbReference>
<evidence type="ECO:0000256" key="3">
    <source>
        <dbReference type="SAM" id="MobiDB-lite"/>
    </source>
</evidence>
<dbReference type="NCBIfam" id="TIGR01446">
    <property type="entry name" value="DnaD_dom"/>
    <property type="match status" value="1"/>
</dbReference>
<feature type="coiled-coil region" evidence="2">
    <location>
        <begin position="138"/>
        <end position="165"/>
    </location>
</feature>
<dbReference type="AlphaFoldDB" id="A0A6F9Y3S3"/>
<comment type="similarity">
    <text evidence="1">Belongs to the DnaB/DnaD family.</text>
</comment>
<evidence type="ECO:0000256" key="2">
    <source>
        <dbReference type="SAM" id="Coils"/>
    </source>
</evidence>
<evidence type="ECO:0000256" key="1">
    <source>
        <dbReference type="ARBA" id="ARBA00093462"/>
    </source>
</evidence>
<reference evidence="5" key="1">
    <citation type="submission" date="2019-10" db="EMBL/GenBank/DDBJ databases">
        <title>Lactobacillus agilis SN811 Whole Genome Sequencing Project.</title>
        <authorList>
            <person name="Suzuki S."/>
            <person name="Endo A."/>
            <person name="Maeno S."/>
            <person name="Shiwa Y."/>
            <person name="Matsutani M."/>
            <person name="Kajikawa A."/>
        </authorList>
    </citation>
    <scope>NUCLEOTIDE SEQUENCE</scope>
    <source>
        <strain evidence="5">SN811</strain>
    </source>
</reference>
<feature type="compositionally biased region" description="Basic and acidic residues" evidence="3">
    <location>
        <begin position="284"/>
        <end position="296"/>
    </location>
</feature>
<organism evidence="5">
    <name type="scientific">Ligilactobacillus agilis</name>
    <dbReference type="NCBI Taxonomy" id="1601"/>
    <lineage>
        <taxon>Bacteria</taxon>
        <taxon>Bacillati</taxon>
        <taxon>Bacillota</taxon>
        <taxon>Bacilli</taxon>
        <taxon>Lactobacillales</taxon>
        <taxon>Lactobacillaceae</taxon>
        <taxon>Ligilactobacillus</taxon>
    </lineage>
</organism>
<feature type="region of interest" description="Disordered" evidence="3">
    <location>
        <begin position="255"/>
        <end position="299"/>
    </location>
</feature>
<dbReference type="Proteomes" id="UP000494160">
    <property type="component" value="Unassembled WGS sequence"/>
</dbReference>
<proteinExistence type="inferred from homology"/>
<name>A0A6F9Y3S3_9LACO</name>
<dbReference type="InterPro" id="IPR006343">
    <property type="entry name" value="DnaB/C_C"/>
</dbReference>
<dbReference type="PANTHER" id="PTHR37293">
    <property type="entry name" value="PHAGE REPLICATION PROTEIN-RELATED"/>
    <property type="match status" value="1"/>
</dbReference>
<dbReference type="InterPro" id="IPR053162">
    <property type="entry name" value="DnaD"/>
</dbReference>
<dbReference type="PANTHER" id="PTHR37293:SF9">
    <property type="entry name" value="PHI ETA ORF 22-LIKE PROTEIN"/>
    <property type="match status" value="1"/>
</dbReference>
<evidence type="ECO:0000313" key="5">
    <source>
        <dbReference type="EMBL" id="GET12088.1"/>
    </source>
</evidence>
<feature type="domain" description="DnaB/C C-terminal" evidence="4">
    <location>
        <begin position="200"/>
        <end position="245"/>
    </location>
</feature>
<protein>
    <submittedName>
        <fullName evidence="5">Replication protein</fullName>
    </submittedName>
</protein>
<gene>
    <name evidence="5" type="ORF">SN811_05880</name>
</gene>
<keyword evidence="2" id="KW-0175">Coiled coil</keyword>
<dbReference type="RefSeq" id="WP_172577017.1">
    <property type="nucleotide sequence ID" value="NZ_BLAP01000029.1"/>
</dbReference>
<dbReference type="EMBL" id="BLAP01000029">
    <property type="protein sequence ID" value="GET12088.1"/>
    <property type="molecule type" value="Genomic_DNA"/>
</dbReference>
<evidence type="ECO:0000259" key="4">
    <source>
        <dbReference type="Pfam" id="PF07261"/>
    </source>
</evidence>
<dbReference type="InterPro" id="IPR034829">
    <property type="entry name" value="DnaD-like_sf"/>
</dbReference>
<dbReference type="Gene3D" id="1.10.10.630">
    <property type="entry name" value="DnaD domain-like"/>
    <property type="match status" value="1"/>
</dbReference>
<sequence length="312" mass="36100">MKVKKIYQKKFTTVDNTVLNDVELSWKAKGLFVYLWSQADGWDFYESEVVNHSTDGIAGLKTGLKELEARGYLRRERKRDKKGLLRENEWVLSEQPMLENPMLDNPTLENPTLDKPMLDYPTLENRTLTITNNNNTNNNNTKETITNYNNNNNNKESAVDDEEQKQIDFAEVQTAYQLNLRPRNGIPSAINVELGKYTQELGHKLVIYAIERAVAQIANPSWGYIKAILNSWKKAKVTSVDDVKKLDESYQQRKAQQQQNRFKNGRRVVQKESLPDWAQPGYEDSNKEDSPEKSKQIAEMMAKINARRKEVL</sequence>